<feature type="region of interest" description="Disordered" evidence="1">
    <location>
        <begin position="607"/>
        <end position="672"/>
    </location>
</feature>
<sequence>MTNNTPQQNRDLITRYKTDISLVAYLDSVGFTADKAHYSRKWPVMKDDVTGRKLIVGRNQATSEYFYYNPNDSNDRGSIIELLAERLNLDLRQKSDWDTLHQEGSRLTGNVYLSNHDHVLPQPIRSHTRESAIGTYFKLDELKNTQFLEHDRRLSPETIMAPEFERKIFNKSFIDKTLDIAGKNTTFPIENREGIIGVINRNPTWNQIQGSKDDGVWLSNILPNQPVRELLVTEAPIDALSFHELNKPAVPGERLYVSTAGNVTSSQPTTIQYLIDQTKPQLLLLGMDNDLPGIRYNINLMGKLHMPGQPDTGIDVHVNNSQHTNRVIIGIDHQKAIGQGGGTSIESIVQRIGEVMNRGFPSEAPKAGINIISQRSNYTTVEVAFPNIRPLLIRAENLTAELRQTGDKIQVRRAIENDFNEDLQLKSVKQQLHQQTDVKLNSEQLKNLISSGRTAIVLHNQYNAGKVIIDHSKAGPSLQFVERQKELNLPVTFNGYTLTAADRQQLRSTGLLDHRIEIIHPLSNQPMRGFLGVDAELNQLTFLPAERLKTRNLYNVKLDEQQTRDVLQGKTIDVTKLKDGETSEFRVRIDLIRGEIGVVPIRPPLQSAQSVTEQTNVSQPRKISRQEKSIQAQNSSQPNAEKTDKLTNKSTAVSEQSTKTTPPKASPRKLNT</sequence>
<dbReference type="Proteomes" id="UP000238375">
    <property type="component" value="Unassembled WGS sequence"/>
</dbReference>
<comment type="caution">
    <text evidence="2">The sequence shown here is derived from an EMBL/GenBank/DDBJ whole genome shotgun (WGS) entry which is preliminary data.</text>
</comment>
<feature type="compositionally biased region" description="Polar residues" evidence="1">
    <location>
        <begin position="648"/>
        <end position="672"/>
    </location>
</feature>
<feature type="compositionally biased region" description="Polar residues" evidence="1">
    <location>
        <begin position="607"/>
        <end position="621"/>
    </location>
</feature>
<accession>A0A2T0S3B2</accession>
<dbReference type="EMBL" id="PVTE01000031">
    <property type="protein sequence ID" value="PRY27803.1"/>
    <property type="molecule type" value="Genomic_DNA"/>
</dbReference>
<dbReference type="RefSeq" id="WP_106140415.1">
    <property type="nucleotide sequence ID" value="NZ_PVTE01000031.1"/>
</dbReference>
<keyword evidence="3" id="KW-1185">Reference proteome</keyword>
<protein>
    <submittedName>
        <fullName evidence="2">Uncharacterized protein DUF3945</fullName>
    </submittedName>
</protein>
<evidence type="ECO:0000313" key="3">
    <source>
        <dbReference type="Proteomes" id="UP000238375"/>
    </source>
</evidence>
<gene>
    <name evidence="2" type="ORF">CLV58_13121</name>
</gene>
<dbReference type="InterPro" id="IPR034154">
    <property type="entry name" value="TOPRIM_DnaG/twinkle"/>
</dbReference>
<proteinExistence type="predicted"/>
<evidence type="ECO:0000256" key="1">
    <source>
        <dbReference type="SAM" id="MobiDB-lite"/>
    </source>
</evidence>
<dbReference type="OrthoDB" id="1032058at2"/>
<dbReference type="CDD" id="cd01029">
    <property type="entry name" value="TOPRIM_primases"/>
    <property type="match status" value="1"/>
</dbReference>
<evidence type="ECO:0000313" key="2">
    <source>
        <dbReference type="EMBL" id="PRY27803.1"/>
    </source>
</evidence>
<name>A0A2T0S3B2_9BACT</name>
<dbReference type="AlphaFoldDB" id="A0A2T0S3B2"/>
<reference evidence="2 3" key="1">
    <citation type="submission" date="2018-03" db="EMBL/GenBank/DDBJ databases">
        <title>Genomic Encyclopedia of Archaeal and Bacterial Type Strains, Phase II (KMG-II): from individual species to whole genera.</title>
        <authorList>
            <person name="Goeker M."/>
        </authorList>
    </citation>
    <scope>NUCLEOTIDE SEQUENCE [LARGE SCALE GENOMIC DNA]</scope>
    <source>
        <strain evidence="2 3">DSM 28354</strain>
    </source>
</reference>
<dbReference type="Pfam" id="PF13155">
    <property type="entry name" value="Toprim_2"/>
    <property type="match status" value="1"/>
</dbReference>
<feature type="compositionally biased region" description="Polar residues" evidence="1">
    <location>
        <begin position="629"/>
        <end position="640"/>
    </location>
</feature>
<organism evidence="2 3">
    <name type="scientific">Spirosoma oryzae</name>
    <dbReference type="NCBI Taxonomy" id="1469603"/>
    <lineage>
        <taxon>Bacteria</taxon>
        <taxon>Pseudomonadati</taxon>
        <taxon>Bacteroidota</taxon>
        <taxon>Cytophagia</taxon>
        <taxon>Cytophagales</taxon>
        <taxon>Cytophagaceae</taxon>
        <taxon>Spirosoma</taxon>
    </lineage>
</organism>